<organism evidence="1 2">
    <name type="scientific">Spirosoma sordidisoli</name>
    <dbReference type="NCBI Taxonomy" id="2502893"/>
    <lineage>
        <taxon>Bacteria</taxon>
        <taxon>Pseudomonadati</taxon>
        <taxon>Bacteroidota</taxon>
        <taxon>Cytophagia</taxon>
        <taxon>Cytophagales</taxon>
        <taxon>Cytophagaceae</taxon>
        <taxon>Spirosoma</taxon>
    </lineage>
</organism>
<evidence type="ECO:0000313" key="1">
    <source>
        <dbReference type="EMBL" id="RYC66448.1"/>
    </source>
</evidence>
<dbReference type="RefSeq" id="WP_129606549.1">
    <property type="nucleotide sequence ID" value="NZ_SBLB01000014.1"/>
</dbReference>
<dbReference type="SUPFAM" id="SSF63829">
    <property type="entry name" value="Calcium-dependent phosphotriesterase"/>
    <property type="match status" value="1"/>
</dbReference>
<dbReference type="EMBL" id="SBLB01000014">
    <property type="protein sequence ID" value="RYC66448.1"/>
    <property type="molecule type" value="Genomic_DNA"/>
</dbReference>
<accession>A0A4V1RVE1</accession>
<dbReference type="AlphaFoldDB" id="A0A4V1RVE1"/>
<dbReference type="Proteomes" id="UP000290407">
    <property type="component" value="Unassembled WGS sequence"/>
</dbReference>
<keyword evidence="2" id="KW-1185">Reference proteome</keyword>
<reference evidence="1 2" key="1">
    <citation type="submission" date="2019-01" db="EMBL/GenBank/DDBJ databases">
        <title>Spirosoma flava sp. nov., a propanil-degrading bacterium isolated from herbicide-contaminated soil.</title>
        <authorList>
            <person name="Zhang L."/>
            <person name="Jiang J.-D."/>
        </authorList>
    </citation>
    <scope>NUCLEOTIDE SEQUENCE [LARGE SCALE GENOMIC DNA]</scope>
    <source>
        <strain evidence="1 2">TY50</strain>
    </source>
</reference>
<gene>
    <name evidence="1" type="ORF">EQG79_29150</name>
</gene>
<comment type="caution">
    <text evidence="1">The sequence shown here is derived from an EMBL/GenBank/DDBJ whole genome shotgun (WGS) entry which is preliminary data.</text>
</comment>
<dbReference type="PROSITE" id="PS51257">
    <property type="entry name" value="PROKAR_LIPOPROTEIN"/>
    <property type="match status" value="1"/>
</dbReference>
<sequence>MTAFRFITPTVRHVFLSLFVVGLLGGCGEKTVTIPGSIDFAPIPSRAPITPGLIDEASGLADSRSMDGHVWVNEDSGTPAQLNLLSHEGKLAGRLPLPGITNRDWEDMAAGPGPQPSITYLYLADIGDNLAQNTQNIIYRLAEPKSLTESVGAVDRIAFRYADGPRDAETLLLDPLTRDLWIVSKGEANVRLYQLTYPQSTTSVNTAAFRGELPLTLVTSGSISPDGQEILLKTYTGVYYWPRFTGQTVTEALVGKQSYPLTYQLEPQGEGICFDKAGNGFFTLSERGNAASVTLNYYRHQ</sequence>
<name>A0A4V1RVE1_9BACT</name>
<evidence type="ECO:0000313" key="2">
    <source>
        <dbReference type="Proteomes" id="UP000290407"/>
    </source>
</evidence>
<proteinExistence type="predicted"/>
<protein>
    <submittedName>
        <fullName evidence="1">PE-PGRS family protein</fullName>
    </submittedName>
</protein>